<dbReference type="OrthoDB" id="1723084at2"/>
<gene>
    <name evidence="4" type="ORF">MGLY_01150</name>
</gene>
<evidence type="ECO:0000256" key="1">
    <source>
        <dbReference type="ARBA" id="ARBA00022630"/>
    </source>
</evidence>
<dbReference type="Gene3D" id="3.40.50.360">
    <property type="match status" value="1"/>
</dbReference>
<dbReference type="Proteomes" id="UP000425916">
    <property type="component" value="Chromosome"/>
</dbReference>
<dbReference type="PANTHER" id="PTHR43278:SF1">
    <property type="entry name" value="IRON-SULFUR FLAVOPROTEIN MJ1083"/>
    <property type="match status" value="1"/>
</dbReference>
<keyword evidence="2" id="KW-0288">FMN</keyword>
<evidence type="ECO:0000313" key="4">
    <source>
        <dbReference type="EMBL" id="QGP90804.1"/>
    </source>
</evidence>
<dbReference type="GO" id="GO:0016491">
    <property type="term" value="F:oxidoreductase activity"/>
    <property type="evidence" value="ECO:0007669"/>
    <property type="project" value="InterPro"/>
</dbReference>
<dbReference type="SUPFAM" id="SSF52218">
    <property type="entry name" value="Flavoproteins"/>
    <property type="match status" value="1"/>
</dbReference>
<keyword evidence="1" id="KW-0285">Flavoprotein</keyword>
<protein>
    <submittedName>
        <fullName evidence="4">NADPH-dependent FMN reductase</fullName>
    </submittedName>
</protein>
<dbReference type="AlphaFoldDB" id="A0A6I5ZLS0"/>
<dbReference type="InterPro" id="IPR005025">
    <property type="entry name" value="FMN_Rdtase-like_dom"/>
</dbReference>
<proteinExistence type="predicted"/>
<keyword evidence="5" id="KW-1185">Reference proteome</keyword>
<evidence type="ECO:0000259" key="3">
    <source>
        <dbReference type="Pfam" id="PF03358"/>
    </source>
</evidence>
<dbReference type="InterPro" id="IPR051796">
    <property type="entry name" value="ISF_SsuE-like"/>
</dbReference>
<name>A0A6I5ZLS0_9FIRM</name>
<reference evidence="4 5" key="1">
    <citation type="submission" date="2019-11" db="EMBL/GenBank/DDBJ databases">
        <title>Genome sequence of Moorella glycerini DSM11254.</title>
        <authorList>
            <person name="Poehlein A."/>
            <person name="Boeer T."/>
            <person name="Daniel R."/>
        </authorList>
    </citation>
    <scope>NUCLEOTIDE SEQUENCE [LARGE SCALE GENOMIC DNA]</scope>
    <source>
        <strain evidence="4 5">DSM 11254</strain>
    </source>
</reference>
<sequence length="205" mass="21800">MVLKLLGLCGSPRKGATEYVLQEALREAATLPGIESELITLRGKRIQPCTGCNYCKSHKTRCHVKDDMQELFDTFIAADAFLVASPVYVMGPTPQLAAFFSRLRPIHHVFPGALRNKAGGAIAVGGTRNGGQEVTVNIIINYLLTRGLVVVGGEIGGYAGGKVWSRDRIEGVGEDAIGMETVRGLARRVAEVALLLQAGKVAAGV</sequence>
<organism evidence="4 5">
    <name type="scientific">Neomoorella glycerini</name>
    <dbReference type="NCBI Taxonomy" id="55779"/>
    <lineage>
        <taxon>Bacteria</taxon>
        <taxon>Bacillati</taxon>
        <taxon>Bacillota</taxon>
        <taxon>Clostridia</taxon>
        <taxon>Neomoorellales</taxon>
        <taxon>Neomoorellaceae</taxon>
        <taxon>Neomoorella</taxon>
    </lineage>
</organism>
<dbReference type="PANTHER" id="PTHR43278">
    <property type="entry name" value="NAD(P)H-DEPENDENT FMN-CONTAINING OXIDOREDUCTASE YWQN-RELATED"/>
    <property type="match status" value="1"/>
</dbReference>
<feature type="domain" description="NADPH-dependent FMN reductase-like" evidence="3">
    <location>
        <begin position="4"/>
        <end position="152"/>
    </location>
</feature>
<dbReference type="Pfam" id="PF03358">
    <property type="entry name" value="FMN_red"/>
    <property type="match status" value="1"/>
</dbReference>
<evidence type="ECO:0000256" key="2">
    <source>
        <dbReference type="ARBA" id="ARBA00022643"/>
    </source>
</evidence>
<dbReference type="EMBL" id="CP046244">
    <property type="protein sequence ID" value="QGP90804.1"/>
    <property type="molecule type" value="Genomic_DNA"/>
</dbReference>
<dbReference type="RefSeq" id="WP_156271270.1">
    <property type="nucleotide sequence ID" value="NZ_CP046244.1"/>
</dbReference>
<accession>A0A6I5ZLS0</accession>
<dbReference type="InterPro" id="IPR029039">
    <property type="entry name" value="Flavoprotein-like_sf"/>
</dbReference>
<evidence type="ECO:0000313" key="5">
    <source>
        <dbReference type="Proteomes" id="UP000425916"/>
    </source>
</evidence>